<reference evidence="1 2" key="1">
    <citation type="submission" date="2022-04" db="EMBL/GenBank/DDBJ databases">
        <title>Chromosome-level reference genomes for two strains of Caenorhabditis briggsae: an improved platform for comparative genomics.</title>
        <authorList>
            <person name="Stevens L."/>
            <person name="Andersen E."/>
        </authorList>
    </citation>
    <scope>NUCLEOTIDE SEQUENCE [LARGE SCALE GENOMIC DNA]</scope>
    <source>
        <strain evidence="1">VX34</strain>
        <tissue evidence="1">Whole-organism</tissue>
    </source>
</reference>
<gene>
    <name evidence="1" type="ORF">L5515_010385</name>
</gene>
<evidence type="ECO:0000313" key="1">
    <source>
        <dbReference type="EMBL" id="UMM26848.1"/>
    </source>
</evidence>
<organism evidence="1 2">
    <name type="scientific">Caenorhabditis briggsae</name>
    <dbReference type="NCBI Taxonomy" id="6238"/>
    <lineage>
        <taxon>Eukaryota</taxon>
        <taxon>Metazoa</taxon>
        <taxon>Ecdysozoa</taxon>
        <taxon>Nematoda</taxon>
        <taxon>Chromadorea</taxon>
        <taxon>Rhabditida</taxon>
        <taxon>Rhabditina</taxon>
        <taxon>Rhabditomorpha</taxon>
        <taxon>Rhabditoidea</taxon>
        <taxon>Rhabditidae</taxon>
        <taxon>Peloderinae</taxon>
        <taxon>Caenorhabditis</taxon>
    </lineage>
</organism>
<proteinExistence type="predicted"/>
<protein>
    <recommendedName>
        <fullName evidence="3">PDZ domain-containing protein</fullName>
    </recommendedName>
</protein>
<dbReference type="AlphaFoldDB" id="A0AAE9ELY2"/>
<keyword evidence="2" id="KW-1185">Reference proteome</keyword>
<accession>A0AAE9ELY2</accession>
<dbReference type="EMBL" id="CP092623">
    <property type="protein sequence ID" value="UMM26848.1"/>
    <property type="molecule type" value="Genomic_DNA"/>
</dbReference>
<name>A0AAE9ELY2_CAEBR</name>
<evidence type="ECO:0008006" key="3">
    <source>
        <dbReference type="Google" id="ProtNLM"/>
    </source>
</evidence>
<sequence length="116" mass="13189">MIHEMTCTIDCASGTPNNKEFKVTEGMMLQKVPESMSPPIEYCDLLVKINEVTVKTKKEMQETIFKLAKSNKAHYLTLTIRRIISVTRLKNSKAPSNAAVFKPFSQFFHSHSLILL</sequence>
<evidence type="ECO:0000313" key="2">
    <source>
        <dbReference type="Proteomes" id="UP000829354"/>
    </source>
</evidence>
<dbReference type="Proteomes" id="UP000829354">
    <property type="component" value="Chromosome IV"/>
</dbReference>